<reference evidence="1" key="1">
    <citation type="submission" date="2014-09" db="EMBL/GenBank/DDBJ databases">
        <authorList>
            <person name="Magalhaes I.L.F."/>
            <person name="Oliveira U."/>
            <person name="Santos F.R."/>
            <person name="Vidigal T.H.D.A."/>
            <person name="Brescovit A.D."/>
            <person name="Santos A.J."/>
        </authorList>
    </citation>
    <scope>NUCLEOTIDE SEQUENCE</scope>
    <source>
        <tissue evidence="1">Shoot tissue taken approximately 20 cm above the soil surface</tissue>
    </source>
</reference>
<name>A0A0A8YJU4_ARUDO</name>
<proteinExistence type="predicted"/>
<dbReference type="EMBL" id="GBRH01272067">
    <property type="protein sequence ID" value="JAD25828.1"/>
    <property type="molecule type" value="Transcribed_RNA"/>
</dbReference>
<organism evidence="1">
    <name type="scientific">Arundo donax</name>
    <name type="common">Giant reed</name>
    <name type="synonym">Donax arundinaceus</name>
    <dbReference type="NCBI Taxonomy" id="35708"/>
    <lineage>
        <taxon>Eukaryota</taxon>
        <taxon>Viridiplantae</taxon>
        <taxon>Streptophyta</taxon>
        <taxon>Embryophyta</taxon>
        <taxon>Tracheophyta</taxon>
        <taxon>Spermatophyta</taxon>
        <taxon>Magnoliopsida</taxon>
        <taxon>Liliopsida</taxon>
        <taxon>Poales</taxon>
        <taxon>Poaceae</taxon>
        <taxon>PACMAD clade</taxon>
        <taxon>Arundinoideae</taxon>
        <taxon>Arundineae</taxon>
        <taxon>Arundo</taxon>
    </lineage>
</organism>
<dbReference type="AlphaFoldDB" id="A0A0A8YJU4"/>
<sequence>MNGNKTVTISSLSVLMVQNKFQTPCGNEFQDACFLYRCNHCSLYGSTCEKSVA</sequence>
<accession>A0A0A8YJU4</accession>
<evidence type="ECO:0000313" key="1">
    <source>
        <dbReference type="EMBL" id="JAD25828.1"/>
    </source>
</evidence>
<reference evidence="1" key="2">
    <citation type="journal article" date="2015" name="Data Brief">
        <title>Shoot transcriptome of the giant reed, Arundo donax.</title>
        <authorList>
            <person name="Barrero R.A."/>
            <person name="Guerrero F.D."/>
            <person name="Moolhuijzen P."/>
            <person name="Goolsby J.A."/>
            <person name="Tidwell J."/>
            <person name="Bellgard S.E."/>
            <person name="Bellgard M.I."/>
        </authorList>
    </citation>
    <scope>NUCLEOTIDE SEQUENCE</scope>
    <source>
        <tissue evidence="1">Shoot tissue taken approximately 20 cm above the soil surface</tissue>
    </source>
</reference>
<protein>
    <submittedName>
        <fullName evidence="1">Uncharacterized protein</fullName>
    </submittedName>
</protein>